<keyword evidence="3" id="KW-1185">Reference proteome</keyword>
<evidence type="ECO:0000313" key="3">
    <source>
        <dbReference type="Proteomes" id="UP001519311"/>
    </source>
</evidence>
<organism evidence="2 3">
    <name type="scientific">Streptomyces clavifer</name>
    <dbReference type="NCBI Taxonomy" id="68188"/>
    <lineage>
        <taxon>Bacteria</taxon>
        <taxon>Bacillati</taxon>
        <taxon>Actinomycetota</taxon>
        <taxon>Actinomycetes</taxon>
        <taxon>Kitasatosporales</taxon>
        <taxon>Streptomycetaceae</taxon>
        <taxon>Streptomyces</taxon>
    </lineage>
</organism>
<evidence type="ECO:0000313" key="2">
    <source>
        <dbReference type="EMBL" id="MBP2364256.1"/>
    </source>
</evidence>
<name>A0ABS4VKD1_9ACTN</name>
<protein>
    <submittedName>
        <fullName evidence="2">Uncharacterized protein</fullName>
    </submittedName>
</protein>
<sequence>MNFFSYSSIGPGHDGRHLPEPRRAEPGRWPVLEAALAAVNRDLLAAMPGREALVLFVVPSASGQPVQPGGADSDQVYVAMPDGRWHGNQVNACDPEEGDPPEPDDATTVLTVVADAAQSTVMELLRQVWPACPEHRIGMHPRPAGTTDGWYEGATDAAGPPVWWCRGGRDSVCHDVALVGELADALPGARRRALRRSERRRGAHR</sequence>
<feature type="region of interest" description="Disordered" evidence="1">
    <location>
        <begin position="1"/>
        <end position="24"/>
    </location>
</feature>
<dbReference type="EMBL" id="JAGINS010000002">
    <property type="protein sequence ID" value="MBP2364256.1"/>
    <property type="molecule type" value="Genomic_DNA"/>
</dbReference>
<dbReference type="Proteomes" id="UP001519311">
    <property type="component" value="Unassembled WGS sequence"/>
</dbReference>
<proteinExistence type="predicted"/>
<accession>A0ABS4VKD1</accession>
<feature type="compositionally biased region" description="Basic and acidic residues" evidence="1">
    <location>
        <begin position="13"/>
        <end position="24"/>
    </location>
</feature>
<reference evidence="2 3" key="1">
    <citation type="submission" date="2021-03" db="EMBL/GenBank/DDBJ databases">
        <title>Sequencing the genomes of 1000 actinobacteria strains.</title>
        <authorList>
            <person name="Klenk H.-P."/>
        </authorList>
    </citation>
    <scope>NUCLEOTIDE SEQUENCE [LARGE SCALE GENOMIC DNA]</scope>
    <source>
        <strain evidence="2 3">DSM 40843</strain>
    </source>
</reference>
<gene>
    <name evidence="2" type="ORF">JOF59_006748</name>
</gene>
<comment type="caution">
    <text evidence="2">The sequence shown here is derived from an EMBL/GenBank/DDBJ whole genome shotgun (WGS) entry which is preliminary data.</text>
</comment>
<evidence type="ECO:0000256" key="1">
    <source>
        <dbReference type="SAM" id="MobiDB-lite"/>
    </source>
</evidence>
<dbReference type="RefSeq" id="WP_209471787.1">
    <property type="nucleotide sequence ID" value="NZ_BMWJ01000016.1"/>
</dbReference>